<dbReference type="EMBL" id="BONP01000023">
    <property type="protein sequence ID" value="GIG41274.1"/>
    <property type="molecule type" value="Genomic_DNA"/>
</dbReference>
<dbReference type="PANTHER" id="PTHR33221">
    <property type="entry name" value="WINGED HELIX-TURN-HELIX TRANSCRIPTIONAL REGULATOR, RRF2 FAMILY"/>
    <property type="match status" value="1"/>
</dbReference>
<dbReference type="PANTHER" id="PTHR33221:SF5">
    <property type="entry name" value="HTH-TYPE TRANSCRIPTIONAL REGULATOR ISCR"/>
    <property type="match status" value="1"/>
</dbReference>
<organism evidence="2 3">
    <name type="scientific">Cellulomonas phragmiteti</name>
    <dbReference type="NCBI Taxonomy" id="478780"/>
    <lineage>
        <taxon>Bacteria</taxon>
        <taxon>Bacillati</taxon>
        <taxon>Actinomycetota</taxon>
        <taxon>Actinomycetes</taxon>
        <taxon>Micrococcales</taxon>
        <taxon>Cellulomonadaceae</taxon>
        <taxon>Cellulomonas</taxon>
    </lineage>
</organism>
<gene>
    <name evidence="2" type="ORF">Cph01nite_30360</name>
</gene>
<proteinExistence type="predicted"/>
<evidence type="ECO:0000256" key="1">
    <source>
        <dbReference type="ARBA" id="ARBA00023125"/>
    </source>
</evidence>
<name>A0ABQ4DPL7_9CELL</name>
<dbReference type="Proteomes" id="UP000614741">
    <property type="component" value="Unassembled WGS sequence"/>
</dbReference>
<keyword evidence="1" id="KW-0238">DNA-binding</keyword>
<dbReference type="InterPro" id="IPR036388">
    <property type="entry name" value="WH-like_DNA-bd_sf"/>
</dbReference>
<evidence type="ECO:0000313" key="3">
    <source>
        <dbReference type="Proteomes" id="UP000614741"/>
    </source>
</evidence>
<accession>A0ABQ4DPL7</accession>
<dbReference type="PROSITE" id="PS01332">
    <property type="entry name" value="HTH_RRF2_1"/>
    <property type="match status" value="1"/>
</dbReference>
<comment type="caution">
    <text evidence="2">The sequence shown here is derived from an EMBL/GenBank/DDBJ whole genome shotgun (WGS) entry which is preliminary data.</text>
</comment>
<dbReference type="SUPFAM" id="SSF46785">
    <property type="entry name" value="Winged helix' DNA-binding domain"/>
    <property type="match status" value="1"/>
</dbReference>
<keyword evidence="3" id="KW-1185">Reference proteome</keyword>
<evidence type="ECO:0000313" key="2">
    <source>
        <dbReference type="EMBL" id="GIG41274.1"/>
    </source>
</evidence>
<dbReference type="NCBIfam" id="TIGR00738">
    <property type="entry name" value="rrf2_super"/>
    <property type="match status" value="1"/>
</dbReference>
<dbReference type="RefSeq" id="WP_203675568.1">
    <property type="nucleotide sequence ID" value="NZ_BONP01000023.1"/>
</dbReference>
<dbReference type="InterPro" id="IPR036390">
    <property type="entry name" value="WH_DNA-bd_sf"/>
</dbReference>
<reference evidence="2 3" key="1">
    <citation type="submission" date="2021-01" db="EMBL/GenBank/DDBJ databases">
        <title>Whole genome shotgun sequence of Cellulomonas phragmiteti NBRC 110785.</title>
        <authorList>
            <person name="Komaki H."/>
            <person name="Tamura T."/>
        </authorList>
    </citation>
    <scope>NUCLEOTIDE SEQUENCE [LARGE SCALE GENOMIC DNA]</scope>
    <source>
        <strain evidence="2 3">NBRC 110785</strain>
    </source>
</reference>
<dbReference type="Pfam" id="PF02082">
    <property type="entry name" value="Rrf2"/>
    <property type="match status" value="1"/>
</dbReference>
<dbReference type="Gene3D" id="1.10.10.10">
    <property type="entry name" value="Winged helix-like DNA-binding domain superfamily/Winged helix DNA-binding domain"/>
    <property type="match status" value="1"/>
</dbReference>
<dbReference type="InterPro" id="IPR000944">
    <property type="entry name" value="Tscrpt_reg_Rrf2"/>
</dbReference>
<dbReference type="PROSITE" id="PS51197">
    <property type="entry name" value="HTH_RRF2_2"/>
    <property type="match status" value="1"/>
</dbReference>
<protein>
    <submittedName>
        <fullName evidence="2">Rrf2 family transcriptional regulator</fullName>
    </submittedName>
</protein>
<dbReference type="InterPro" id="IPR030489">
    <property type="entry name" value="TR_Rrf2-type_CS"/>
</dbReference>
<sequence>MRVSAKADYAVRACAELASRPGGESVPSEVLAEGQGIPTSFLERILGDLRRGGVVVSVRGRSGGYLLARGADEITVADVIRAVDGPLVTVRDVRPPGLTYEGSATALLDVWVALRASVRDVLDVVTLADVVGGDLPEAVRALAAREDAWQNP</sequence>